<protein>
    <submittedName>
        <fullName evidence="1">Uncharacterized protein</fullName>
    </submittedName>
</protein>
<dbReference type="RefSeq" id="WP_135394827.1">
    <property type="nucleotide sequence ID" value="NZ_SRMB01000002.1"/>
</dbReference>
<reference evidence="1 2" key="1">
    <citation type="submission" date="2019-04" db="EMBL/GenBank/DDBJ databases">
        <authorList>
            <person name="Feng G."/>
            <person name="Zhang J."/>
            <person name="Zhu H."/>
        </authorList>
    </citation>
    <scope>NUCLEOTIDE SEQUENCE [LARGE SCALE GENOMIC DNA]</scope>
    <source>
        <strain evidence="1 2">9PBR-1</strain>
    </source>
</reference>
<evidence type="ECO:0000313" key="1">
    <source>
        <dbReference type="EMBL" id="TGE26898.1"/>
    </source>
</evidence>
<name>A0A4Z0QA02_9BACT</name>
<comment type="caution">
    <text evidence="1">The sequence shown here is derived from an EMBL/GenBank/DDBJ whole genome shotgun (WGS) entry which is preliminary data.</text>
</comment>
<gene>
    <name evidence="1" type="ORF">E5K02_10855</name>
</gene>
<sequence length="184" mass="20133">MLLRHSHYIGLLRTLATTHKKIQHTEALPRFVRIVVSQDPTMRQVDMHELISKITGRPSKSRIPVGSQVLVAESLVTDYLDNGGDNRQRVRFGAFLVLVQVPSATDHDAIEQALDATEQTAEELMGAIEHALQGQVKVRITPGSLGGESIGPLGDGTWYGTRLDFQFTTPASAALTYNPDAFTA</sequence>
<dbReference type="AlphaFoldDB" id="A0A4Z0QA02"/>
<dbReference type="Proteomes" id="UP000298471">
    <property type="component" value="Unassembled WGS sequence"/>
</dbReference>
<accession>A0A4Z0QA02</accession>
<keyword evidence="2" id="KW-1185">Reference proteome</keyword>
<dbReference type="EMBL" id="SRMB01000002">
    <property type="protein sequence ID" value="TGE26898.1"/>
    <property type="molecule type" value="Genomic_DNA"/>
</dbReference>
<proteinExistence type="predicted"/>
<organism evidence="1 2">
    <name type="scientific">Hymenobacter metallicola</name>
    <dbReference type="NCBI Taxonomy" id="2563114"/>
    <lineage>
        <taxon>Bacteria</taxon>
        <taxon>Pseudomonadati</taxon>
        <taxon>Bacteroidota</taxon>
        <taxon>Cytophagia</taxon>
        <taxon>Cytophagales</taxon>
        <taxon>Hymenobacteraceae</taxon>
        <taxon>Hymenobacter</taxon>
    </lineage>
</organism>
<evidence type="ECO:0000313" key="2">
    <source>
        <dbReference type="Proteomes" id="UP000298471"/>
    </source>
</evidence>
<dbReference type="OrthoDB" id="878342at2"/>